<dbReference type="RefSeq" id="WP_084664937.1">
    <property type="nucleotide sequence ID" value="NZ_LT838272.1"/>
</dbReference>
<dbReference type="GO" id="GO:0051536">
    <property type="term" value="F:iron-sulfur cluster binding"/>
    <property type="evidence" value="ECO:0007669"/>
    <property type="project" value="UniProtKB-KW"/>
</dbReference>
<keyword evidence="2" id="KW-0408">Iron</keyword>
<proteinExistence type="predicted"/>
<dbReference type="GO" id="GO:0046872">
    <property type="term" value="F:metal ion binding"/>
    <property type="evidence" value="ECO:0007669"/>
    <property type="project" value="UniProtKB-KW"/>
</dbReference>
<keyword evidence="3" id="KW-0411">Iron-sulfur</keyword>
<dbReference type="GO" id="GO:0003824">
    <property type="term" value="F:catalytic activity"/>
    <property type="evidence" value="ECO:0007669"/>
    <property type="project" value="InterPro"/>
</dbReference>
<dbReference type="PANTHER" id="PTHR43432">
    <property type="entry name" value="SLR0285 PROTEIN"/>
    <property type="match status" value="1"/>
</dbReference>
<dbReference type="PROSITE" id="PS51918">
    <property type="entry name" value="RADICAL_SAM"/>
    <property type="match status" value="1"/>
</dbReference>
<evidence type="ECO:0000259" key="4">
    <source>
        <dbReference type="PROSITE" id="PS51918"/>
    </source>
</evidence>
<evidence type="ECO:0000313" key="5">
    <source>
        <dbReference type="EMBL" id="SMB95651.1"/>
    </source>
</evidence>
<dbReference type="SMART" id="SM00729">
    <property type="entry name" value="Elp3"/>
    <property type="match status" value="1"/>
</dbReference>
<dbReference type="InterPro" id="IPR058240">
    <property type="entry name" value="rSAM_sf"/>
</dbReference>
<dbReference type="InterPro" id="IPR040086">
    <property type="entry name" value="MJ0683-like"/>
</dbReference>
<keyword evidence="6" id="KW-1185">Reference proteome</keyword>
<evidence type="ECO:0000256" key="3">
    <source>
        <dbReference type="ARBA" id="ARBA00023014"/>
    </source>
</evidence>
<gene>
    <name evidence="5" type="ORF">SAMN00808754_1299</name>
</gene>
<dbReference type="InterPro" id="IPR006638">
    <property type="entry name" value="Elp3/MiaA/NifB-like_rSAM"/>
</dbReference>
<dbReference type="CDD" id="cd01335">
    <property type="entry name" value="Radical_SAM"/>
    <property type="match status" value="1"/>
</dbReference>
<accession>A0A1W1VRC9</accession>
<dbReference type="PANTHER" id="PTHR43432:SF3">
    <property type="entry name" value="SLR0285 PROTEIN"/>
    <property type="match status" value="1"/>
</dbReference>
<dbReference type="Gene3D" id="3.80.30.30">
    <property type="match status" value="1"/>
</dbReference>
<evidence type="ECO:0000256" key="2">
    <source>
        <dbReference type="ARBA" id="ARBA00023004"/>
    </source>
</evidence>
<dbReference type="OrthoDB" id="9785699at2"/>
<dbReference type="SUPFAM" id="SSF102114">
    <property type="entry name" value="Radical SAM enzymes"/>
    <property type="match status" value="1"/>
</dbReference>
<evidence type="ECO:0000256" key="1">
    <source>
        <dbReference type="ARBA" id="ARBA00022723"/>
    </source>
</evidence>
<dbReference type="AlphaFoldDB" id="A0A1W1VRC9"/>
<keyword evidence="1" id="KW-0479">Metal-binding</keyword>
<dbReference type="EMBL" id="LT838272">
    <property type="protein sequence ID" value="SMB95651.1"/>
    <property type="molecule type" value="Genomic_DNA"/>
</dbReference>
<organism evidence="5 6">
    <name type="scientific">Thermanaeromonas toyohensis ToBE</name>
    <dbReference type="NCBI Taxonomy" id="698762"/>
    <lineage>
        <taxon>Bacteria</taxon>
        <taxon>Bacillati</taxon>
        <taxon>Bacillota</taxon>
        <taxon>Clostridia</taxon>
        <taxon>Neomoorellales</taxon>
        <taxon>Neomoorellaceae</taxon>
        <taxon>Thermanaeromonas</taxon>
    </lineage>
</organism>
<sequence length="314" mass="35253">MVLRLIRQQRKTPVLKAPSFGCLKGIPVINVTRGCPHSCVYCYARGFPEAPLRGEIHLYVNLPELLEKELGRRKRLPRWVSFSTASDPFPPIDEVLKVSYQVMEFLLRRGIGISFLTKGVIPPDFVELFARHCELVRARVGLVSLNDEYQKLFEPFAAPPFLRLANIRNLTAAGVKVSVRMDPLIPGVADSEGEIESLVKRLKVLKVKELSISALILRPSVAMQLAEELPLSLSRSILKYYQGQPWQKVITSARTKLLPASARIVRYQMIKEISARYGLACHICGCKNPDLPWESCNTGVESANGDKVEQLTLF</sequence>
<dbReference type="Pfam" id="PF04055">
    <property type="entry name" value="Radical_SAM"/>
    <property type="match status" value="1"/>
</dbReference>
<dbReference type="SFLD" id="SFLDS00029">
    <property type="entry name" value="Radical_SAM"/>
    <property type="match status" value="1"/>
</dbReference>
<dbReference type="STRING" id="698762.SAMN00808754_1299"/>
<dbReference type="InterPro" id="IPR007197">
    <property type="entry name" value="rSAM"/>
</dbReference>
<reference evidence="5 6" key="1">
    <citation type="submission" date="2017-04" db="EMBL/GenBank/DDBJ databases">
        <authorList>
            <person name="Afonso C.L."/>
            <person name="Miller P.J."/>
            <person name="Scott M.A."/>
            <person name="Spackman E."/>
            <person name="Goraichik I."/>
            <person name="Dimitrov K.M."/>
            <person name="Suarez D.L."/>
            <person name="Swayne D.E."/>
        </authorList>
    </citation>
    <scope>NUCLEOTIDE SEQUENCE [LARGE SCALE GENOMIC DNA]</scope>
    <source>
        <strain evidence="5 6">ToBE</strain>
    </source>
</reference>
<feature type="domain" description="Radical SAM core" evidence="4">
    <location>
        <begin position="21"/>
        <end position="259"/>
    </location>
</feature>
<evidence type="ECO:0000313" key="6">
    <source>
        <dbReference type="Proteomes" id="UP000192569"/>
    </source>
</evidence>
<protein>
    <submittedName>
        <fullName evidence="5">Radical SAM superfamily protein</fullName>
    </submittedName>
</protein>
<dbReference type="SFLD" id="SFLDG01084">
    <property type="entry name" value="Uncharacterised_Radical_SAM_Su"/>
    <property type="match status" value="1"/>
</dbReference>
<dbReference type="Proteomes" id="UP000192569">
    <property type="component" value="Chromosome I"/>
</dbReference>
<name>A0A1W1VRC9_9FIRM</name>